<dbReference type="GO" id="GO:0007165">
    <property type="term" value="P:signal transduction"/>
    <property type="evidence" value="ECO:0007669"/>
    <property type="project" value="InterPro"/>
</dbReference>
<dbReference type="KEGG" id="mrub:DEO27_024465"/>
<dbReference type="OrthoDB" id="1454733at2"/>
<reference evidence="3" key="1">
    <citation type="submission" date="2019-08" db="EMBL/GenBank/DDBJ databases">
        <title>Comparative genome analysis confer to the adaptation heavy metal polluted environment.</title>
        <authorList>
            <person name="Li Y."/>
        </authorList>
    </citation>
    <scope>NUCLEOTIDE SEQUENCE [LARGE SCALE GENOMIC DNA]</scope>
    <source>
        <strain evidence="3">P1</strain>
    </source>
</reference>
<feature type="transmembrane region" description="Helical" evidence="1">
    <location>
        <begin position="162"/>
        <end position="182"/>
    </location>
</feature>
<name>A0A5C1I534_9SPHI</name>
<dbReference type="AlphaFoldDB" id="A0A5C1I534"/>
<gene>
    <name evidence="3" type="ORF">DEO27_024465</name>
</gene>
<evidence type="ECO:0000256" key="1">
    <source>
        <dbReference type="SAM" id="Phobius"/>
    </source>
</evidence>
<organism evidence="3 4">
    <name type="scientific">Mucilaginibacter rubeus</name>
    <dbReference type="NCBI Taxonomy" id="2027860"/>
    <lineage>
        <taxon>Bacteria</taxon>
        <taxon>Pseudomonadati</taxon>
        <taxon>Bacteroidota</taxon>
        <taxon>Sphingobacteriia</taxon>
        <taxon>Sphingobacteriales</taxon>
        <taxon>Sphingobacteriaceae</taxon>
        <taxon>Mucilaginibacter</taxon>
    </lineage>
</organism>
<evidence type="ECO:0000259" key="2">
    <source>
        <dbReference type="Pfam" id="PF13676"/>
    </source>
</evidence>
<keyword evidence="1" id="KW-1133">Transmembrane helix</keyword>
<feature type="domain" description="TIR" evidence="2">
    <location>
        <begin position="16"/>
        <end position="110"/>
    </location>
</feature>
<dbReference type="SUPFAM" id="SSF52200">
    <property type="entry name" value="Toll/Interleukin receptor TIR domain"/>
    <property type="match status" value="1"/>
</dbReference>
<dbReference type="EMBL" id="CP043450">
    <property type="protein sequence ID" value="QEM13029.1"/>
    <property type="molecule type" value="Genomic_DNA"/>
</dbReference>
<dbReference type="InterPro" id="IPR035897">
    <property type="entry name" value="Toll_tir_struct_dom_sf"/>
</dbReference>
<keyword evidence="4" id="KW-1185">Reference proteome</keyword>
<keyword evidence="3" id="KW-0675">Receptor</keyword>
<proteinExistence type="predicted"/>
<dbReference type="InterPro" id="IPR000157">
    <property type="entry name" value="TIR_dom"/>
</dbReference>
<accession>A0A5C1I534</accession>
<dbReference type="Gene3D" id="3.40.50.10140">
    <property type="entry name" value="Toll/interleukin-1 receptor homology (TIR) domain"/>
    <property type="match status" value="1"/>
</dbReference>
<evidence type="ECO:0000313" key="4">
    <source>
        <dbReference type="Proteomes" id="UP000251402"/>
    </source>
</evidence>
<dbReference type="Pfam" id="PF13676">
    <property type="entry name" value="TIR_2"/>
    <property type="match status" value="1"/>
</dbReference>
<keyword evidence="1" id="KW-0812">Transmembrane</keyword>
<protein>
    <submittedName>
        <fullName evidence="3">Toll/interleukin-1 receptor domain-containing protein</fullName>
    </submittedName>
</protein>
<dbReference type="RefSeq" id="WP_112568523.1">
    <property type="nucleotide sequence ID" value="NZ_CP043450.1"/>
</dbReference>
<evidence type="ECO:0000313" key="3">
    <source>
        <dbReference type="EMBL" id="QEM13029.1"/>
    </source>
</evidence>
<keyword evidence="1" id="KW-0472">Membrane</keyword>
<dbReference type="Proteomes" id="UP000251402">
    <property type="component" value="Chromosome"/>
</dbReference>
<sequence length="661" mass="74203">MSILTFIKKIIFGYDIFVSYSRLDGLNYAYAVAQHFLALGYECYIDQLSSSAPGEKLPLSIRYAVKRSTSFVLIGSGGAQNSVPIADEIKLFLENNKNLPLIPITIDGAINGKAIWYKQIAGLALIDDSIQNLSDGIPAPAVLERIKNALKFTKKSVRLRNITLAILAGIIIISAIAGYYSYIKTLEAKRAIDDKEKATVTMAKALRAKRVADLSKSEADSLRKEADSARGIALRDKDFAQHLADSARHEAEKSGLIAKSNYLINLSNNFSNKYFALDTALKAIKLNPTSSSENNLIQLFLKYPFVYGTDLHYLDIPNKLLSRKQNLIYYLDGSIKQHDITNPRQSDVVKQKIEGYPNIIKDSIILVFNGKQVIKHIVHALSNTVGTSKINFDPPVYLSGANLLNGRIIHEQGNFGKPIDNTIKITEYNGKSLDLITVPLGLSNEDKIENTKMFYSDSNYFLAVELAANDKDISNKEVRIVIYALTEKFQYIGKNMISIGKVLFPNYDFTDFNDIVRYTDDGDTLLLLFFNQKICRYSLTENRERNGIKVSQDSYVEDRAFIPEKNVMVVKNGPNLIVEYLKDLERSDPFSTQSYVVTLPENGFSFLVAGDYILILTQSGCFYVLDIKINPNVPNNYLPVDEILETRAKSRGEFFKYILSN</sequence>